<feature type="domain" description="DUF7649" evidence="3">
    <location>
        <begin position="2"/>
        <end position="84"/>
    </location>
</feature>
<comment type="caution">
    <text evidence="4">The sequence shown here is derived from an EMBL/GenBank/DDBJ whole genome shotgun (WGS) entry which is preliminary data.</text>
</comment>
<evidence type="ECO:0000256" key="1">
    <source>
        <dbReference type="SAM" id="Phobius"/>
    </source>
</evidence>
<keyword evidence="1" id="KW-0472">Membrane</keyword>
<name>S0L6E5_9ENTE</name>
<dbReference type="PIRSF" id="PIRSF031509">
    <property type="entry name" value="Cell_wall_LiaF/YvqF"/>
    <property type="match status" value="1"/>
</dbReference>
<dbReference type="STRING" id="1140003.OMY_01306"/>
<keyword evidence="1" id="KW-1133">Transmembrane helix</keyword>
<evidence type="ECO:0000313" key="4">
    <source>
        <dbReference type="EMBL" id="EOT83649.1"/>
    </source>
</evidence>
<proteinExistence type="predicted"/>
<gene>
    <name evidence="4" type="ORF">I573_01374</name>
</gene>
<evidence type="ECO:0000259" key="3">
    <source>
        <dbReference type="Pfam" id="PF24661"/>
    </source>
</evidence>
<feature type="transmembrane region" description="Helical" evidence="1">
    <location>
        <begin position="56"/>
        <end position="83"/>
    </location>
</feature>
<dbReference type="EMBL" id="ASWO01000005">
    <property type="protein sequence ID" value="EOT83649.1"/>
    <property type="molecule type" value="Genomic_DNA"/>
</dbReference>
<dbReference type="InterPro" id="IPR024425">
    <property type="entry name" value="LiaF-like_C"/>
</dbReference>
<dbReference type="InterPro" id="IPR016975">
    <property type="entry name" value="Cell_wall_LiaF"/>
</dbReference>
<sequence>MKNSWKFFWIVSSILVIASLWQLVQRIDLLMLLVLGSFIVYFGSKRKHKRMWQIIGGLLVLNGLINTSSVVFLMIFVVIFLGLKGFELTQAAFFTKQWFGKKEIKIIESQPPNPHNQTITKKPFIGDQRIGTKIYEWDDISLSLFSGDTIIDLGNTLLPKKDNVIIVRKFFGKTRILVPTGIEVMVQHQALLGKVSFDEQTVELHNEEYTAYSQAYDEGIRRIKILSQSAIGDLEVIRI</sequence>
<dbReference type="Proteomes" id="UP000015961">
    <property type="component" value="Unassembled WGS sequence"/>
</dbReference>
<accession>S0L6E5</accession>
<dbReference type="InterPro" id="IPR047793">
    <property type="entry name" value="LiaF_C"/>
</dbReference>
<dbReference type="Pfam" id="PF24661">
    <property type="entry name" value="DUF7649"/>
    <property type="match status" value="1"/>
</dbReference>
<feature type="transmembrane region" description="Helical" evidence="1">
    <location>
        <begin position="7"/>
        <end position="23"/>
    </location>
</feature>
<dbReference type="eggNOG" id="COG4758">
    <property type="taxonomic scope" value="Bacteria"/>
</dbReference>
<evidence type="ECO:0000313" key="5">
    <source>
        <dbReference type="Proteomes" id="UP000015961"/>
    </source>
</evidence>
<keyword evidence="1" id="KW-0812">Transmembrane</keyword>
<protein>
    <submittedName>
        <fullName evidence="4">Uncharacterized protein</fullName>
    </submittedName>
</protein>
<dbReference type="GO" id="GO:0016020">
    <property type="term" value="C:membrane"/>
    <property type="evidence" value="ECO:0007669"/>
    <property type="project" value="InterPro"/>
</dbReference>
<dbReference type="PATRIC" id="fig|1140003.3.peg.1262"/>
<dbReference type="Pfam" id="PF09922">
    <property type="entry name" value="LiaF-like_C"/>
    <property type="match status" value="1"/>
</dbReference>
<feature type="transmembrane region" description="Helical" evidence="1">
    <location>
        <begin position="29"/>
        <end position="44"/>
    </location>
</feature>
<feature type="domain" description="Cell wall-active antibiotics response LiaF-like C-terminal" evidence="2">
    <location>
        <begin position="124"/>
        <end position="236"/>
    </location>
</feature>
<dbReference type="AlphaFoldDB" id="S0L6E5"/>
<reference evidence="4 5" key="1">
    <citation type="submission" date="2013-03" db="EMBL/GenBank/DDBJ databases">
        <title>The Genome Sequence of Enterococcus sulfureus ATCC_49903 (PacBio/Illumina hybrid assembly).</title>
        <authorList>
            <consortium name="The Broad Institute Genomics Platform"/>
            <consortium name="The Broad Institute Genome Sequencing Center for Infectious Disease"/>
            <person name="Earl A."/>
            <person name="Russ C."/>
            <person name="Gilmore M."/>
            <person name="Surin D."/>
            <person name="Walker B."/>
            <person name="Young S."/>
            <person name="Zeng Q."/>
            <person name="Gargeya S."/>
            <person name="Fitzgerald M."/>
            <person name="Haas B."/>
            <person name="Abouelleil A."/>
            <person name="Allen A.W."/>
            <person name="Alvarado L."/>
            <person name="Arachchi H.M."/>
            <person name="Berlin A.M."/>
            <person name="Chapman S.B."/>
            <person name="Gainer-Dewar J."/>
            <person name="Goldberg J."/>
            <person name="Griggs A."/>
            <person name="Gujja S."/>
            <person name="Hansen M."/>
            <person name="Howarth C."/>
            <person name="Imamovic A."/>
            <person name="Ireland A."/>
            <person name="Larimer J."/>
            <person name="McCowan C."/>
            <person name="Murphy C."/>
            <person name="Pearson M."/>
            <person name="Poon T.W."/>
            <person name="Priest M."/>
            <person name="Roberts A."/>
            <person name="Saif S."/>
            <person name="Shea T."/>
            <person name="Sisk P."/>
            <person name="Sykes S."/>
            <person name="Wortman J."/>
            <person name="Nusbaum C."/>
            <person name="Birren B."/>
        </authorList>
    </citation>
    <scope>NUCLEOTIDE SEQUENCE [LARGE SCALE GENOMIC DNA]</scope>
    <source>
        <strain evidence="4 5">ATCC 49903</strain>
    </source>
</reference>
<dbReference type="RefSeq" id="WP_016185757.1">
    <property type="nucleotide sequence ID" value="NZ_ASWO01000005.1"/>
</dbReference>
<evidence type="ECO:0000259" key="2">
    <source>
        <dbReference type="Pfam" id="PF09922"/>
    </source>
</evidence>
<dbReference type="NCBIfam" id="NF040535">
    <property type="entry name" value="LiaF_C_term"/>
    <property type="match status" value="1"/>
</dbReference>
<dbReference type="InterPro" id="IPR056066">
    <property type="entry name" value="DUF7649"/>
</dbReference>
<keyword evidence="5" id="KW-1185">Reference proteome</keyword>
<dbReference type="OrthoDB" id="2351415at2"/>
<organism evidence="4 5">
    <name type="scientific">Enterococcus sulfureus ATCC 49903</name>
    <dbReference type="NCBI Taxonomy" id="1140003"/>
    <lineage>
        <taxon>Bacteria</taxon>
        <taxon>Bacillati</taxon>
        <taxon>Bacillota</taxon>
        <taxon>Bacilli</taxon>
        <taxon>Lactobacillales</taxon>
        <taxon>Enterococcaceae</taxon>
        <taxon>Enterococcus</taxon>
    </lineage>
</organism>